<dbReference type="GO" id="GO:0043139">
    <property type="term" value="F:5'-3' DNA helicase activity"/>
    <property type="evidence" value="ECO:0007669"/>
    <property type="project" value="UniProtKB-EC"/>
</dbReference>
<protein>
    <recommendedName>
        <fullName evidence="1">ATP-dependent DNA helicase</fullName>
        <ecNumber evidence="1">5.6.2.3</ecNumber>
    </recommendedName>
</protein>
<accession>A0A9P7JPP9</accession>
<dbReference type="AlphaFoldDB" id="A0A9P7JPP9"/>
<dbReference type="PANTHER" id="PTHR47642:SF6">
    <property type="entry name" value="ATP-DEPENDENT DNA HELICASE"/>
    <property type="match status" value="1"/>
</dbReference>
<evidence type="ECO:0000313" key="4">
    <source>
        <dbReference type="Proteomes" id="UP000823399"/>
    </source>
</evidence>
<keyword evidence="1" id="KW-0233">DNA recombination</keyword>
<evidence type="ECO:0000259" key="2">
    <source>
        <dbReference type="Pfam" id="PF05970"/>
    </source>
</evidence>
<dbReference type="GO" id="GO:0006281">
    <property type="term" value="P:DNA repair"/>
    <property type="evidence" value="ECO:0007669"/>
    <property type="project" value="UniProtKB-KW"/>
</dbReference>
<dbReference type="GO" id="GO:0006310">
    <property type="term" value="P:DNA recombination"/>
    <property type="evidence" value="ECO:0007669"/>
    <property type="project" value="UniProtKB-KW"/>
</dbReference>
<comment type="caution">
    <text evidence="3">The sequence shown here is derived from an EMBL/GenBank/DDBJ whole genome shotgun (WGS) entry which is preliminary data.</text>
</comment>
<organism evidence="3 4">
    <name type="scientific">Suillus discolor</name>
    <dbReference type="NCBI Taxonomy" id="1912936"/>
    <lineage>
        <taxon>Eukaryota</taxon>
        <taxon>Fungi</taxon>
        <taxon>Dikarya</taxon>
        <taxon>Basidiomycota</taxon>
        <taxon>Agaricomycotina</taxon>
        <taxon>Agaricomycetes</taxon>
        <taxon>Agaricomycetidae</taxon>
        <taxon>Boletales</taxon>
        <taxon>Suillineae</taxon>
        <taxon>Suillaceae</taxon>
        <taxon>Suillus</taxon>
    </lineage>
</organism>
<dbReference type="InterPro" id="IPR010285">
    <property type="entry name" value="DNA_helicase_pif1-like_DEAD"/>
</dbReference>
<evidence type="ECO:0000256" key="1">
    <source>
        <dbReference type="RuleBase" id="RU363044"/>
    </source>
</evidence>
<dbReference type="GO" id="GO:0016787">
    <property type="term" value="F:hydrolase activity"/>
    <property type="evidence" value="ECO:0007669"/>
    <property type="project" value="UniProtKB-KW"/>
</dbReference>
<gene>
    <name evidence="3" type="ORF">F5147DRAFT_584043</name>
</gene>
<dbReference type="PANTHER" id="PTHR47642">
    <property type="entry name" value="ATP-DEPENDENT DNA HELICASE"/>
    <property type="match status" value="1"/>
</dbReference>
<dbReference type="OrthoDB" id="432234at2759"/>
<keyword evidence="1" id="KW-0227">DNA damage</keyword>
<proteinExistence type="inferred from homology"/>
<comment type="catalytic activity">
    <reaction evidence="1">
        <text>ATP + H2O = ADP + phosphate + H(+)</text>
        <dbReference type="Rhea" id="RHEA:13065"/>
        <dbReference type="ChEBI" id="CHEBI:15377"/>
        <dbReference type="ChEBI" id="CHEBI:15378"/>
        <dbReference type="ChEBI" id="CHEBI:30616"/>
        <dbReference type="ChEBI" id="CHEBI:43474"/>
        <dbReference type="ChEBI" id="CHEBI:456216"/>
        <dbReference type="EC" id="5.6.2.3"/>
    </reaction>
</comment>
<comment type="cofactor">
    <cofactor evidence="1">
        <name>Mg(2+)</name>
        <dbReference type="ChEBI" id="CHEBI:18420"/>
    </cofactor>
</comment>
<keyword evidence="1" id="KW-0547">Nucleotide-binding</keyword>
<keyword evidence="1" id="KW-0378">Hydrolase</keyword>
<dbReference type="EC" id="5.6.2.3" evidence="1"/>
<feature type="domain" description="DNA helicase Pif1-like DEAD-box helicase" evidence="2">
    <location>
        <begin position="33"/>
        <end position="120"/>
    </location>
</feature>
<name>A0A9P7JPP9_9AGAM</name>
<evidence type="ECO:0000313" key="3">
    <source>
        <dbReference type="EMBL" id="KAG2096497.1"/>
    </source>
</evidence>
<keyword evidence="4" id="KW-1185">Reference proteome</keyword>
<feature type="non-terminal residue" evidence="3">
    <location>
        <position position="123"/>
    </location>
</feature>
<dbReference type="InterPro" id="IPR051055">
    <property type="entry name" value="PIF1_helicase"/>
</dbReference>
<keyword evidence="1" id="KW-0067">ATP-binding</keyword>
<sequence length="123" mass="13523">MNELHKVDDDGHISYLQPSVQEHISPVDPSCLLKDQRRAYDIIDWHLSETLAGRKPLQLLMQIPGEGGVGKSKTIQIITENFRSRGVESTLVKAAYTGIAASIINGKTLHVIALIPLNGRQQG</sequence>
<dbReference type="GO" id="GO:0005524">
    <property type="term" value="F:ATP binding"/>
    <property type="evidence" value="ECO:0007669"/>
    <property type="project" value="UniProtKB-KW"/>
</dbReference>
<keyword evidence="1" id="KW-0347">Helicase</keyword>
<dbReference type="RefSeq" id="XP_041288220.1">
    <property type="nucleotide sequence ID" value="XM_041431768.1"/>
</dbReference>
<comment type="similarity">
    <text evidence="1">Belongs to the helicase family.</text>
</comment>
<dbReference type="GO" id="GO:0000723">
    <property type="term" value="P:telomere maintenance"/>
    <property type="evidence" value="ECO:0007669"/>
    <property type="project" value="InterPro"/>
</dbReference>
<keyword evidence="1" id="KW-0234">DNA repair</keyword>
<reference evidence="3" key="1">
    <citation type="journal article" date="2020" name="New Phytol.">
        <title>Comparative genomics reveals dynamic genome evolution in host specialist ectomycorrhizal fungi.</title>
        <authorList>
            <person name="Lofgren L.A."/>
            <person name="Nguyen N.H."/>
            <person name="Vilgalys R."/>
            <person name="Ruytinx J."/>
            <person name="Liao H.L."/>
            <person name="Branco S."/>
            <person name="Kuo A."/>
            <person name="LaButti K."/>
            <person name="Lipzen A."/>
            <person name="Andreopoulos W."/>
            <person name="Pangilinan J."/>
            <person name="Riley R."/>
            <person name="Hundley H."/>
            <person name="Na H."/>
            <person name="Barry K."/>
            <person name="Grigoriev I.V."/>
            <person name="Stajich J.E."/>
            <person name="Kennedy P.G."/>
        </authorList>
    </citation>
    <scope>NUCLEOTIDE SEQUENCE</scope>
    <source>
        <strain evidence="3">FC423</strain>
    </source>
</reference>
<dbReference type="InterPro" id="IPR027417">
    <property type="entry name" value="P-loop_NTPase"/>
</dbReference>
<dbReference type="Proteomes" id="UP000823399">
    <property type="component" value="Unassembled WGS sequence"/>
</dbReference>
<dbReference type="GeneID" id="64694027"/>
<dbReference type="Gene3D" id="3.40.50.300">
    <property type="entry name" value="P-loop containing nucleotide triphosphate hydrolases"/>
    <property type="match status" value="1"/>
</dbReference>
<dbReference type="Pfam" id="PF05970">
    <property type="entry name" value="PIF1"/>
    <property type="match status" value="1"/>
</dbReference>
<dbReference type="EMBL" id="JABBWM010000069">
    <property type="protein sequence ID" value="KAG2096497.1"/>
    <property type="molecule type" value="Genomic_DNA"/>
</dbReference>